<dbReference type="Proteomes" id="UP000018721">
    <property type="component" value="Unassembled WGS sequence"/>
</dbReference>
<accession>V9FIM1</accession>
<keyword evidence="2" id="KW-1185">Reference proteome</keyword>
<sequence length="47" mass="5340">MLHGSDLKKYKSADCFNMRTKQSRGGKLSNRAAVGPRAVFARWRLVM</sequence>
<dbReference type="HOGENOM" id="CLU_3176636_0_0_1"/>
<evidence type="ECO:0000313" key="1">
    <source>
        <dbReference type="EMBL" id="ETI51309.1"/>
    </source>
</evidence>
<reference evidence="1 2" key="1">
    <citation type="submission" date="2013-11" db="EMBL/GenBank/DDBJ databases">
        <title>The Genome Sequence of Phytophthora parasitica P1569.</title>
        <authorList>
            <consortium name="The Broad Institute Genomics Platform"/>
            <person name="Russ C."/>
            <person name="Tyler B."/>
            <person name="Panabieres F."/>
            <person name="Shan W."/>
            <person name="Tripathy S."/>
            <person name="Grunwald N."/>
            <person name="Machado M."/>
            <person name="Johnson C.S."/>
            <person name="Arredondo F."/>
            <person name="Hong C."/>
            <person name="Coffey M."/>
            <person name="Young S.K."/>
            <person name="Zeng Q."/>
            <person name="Gargeya S."/>
            <person name="Fitzgerald M."/>
            <person name="Abouelleil A."/>
            <person name="Alvarado L."/>
            <person name="Chapman S.B."/>
            <person name="Gainer-Dewar J."/>
            <person name="Goldberg J."/>
            <person name="Griggs A."/>
            <person name="Gujja S."/>
            <person name="Hansen M."/>
            <person name="Howarth C."/>
            <person name="Imamovic A."/>
            <person name="Ireland A."/>
            <person name="Larimer J."/>
            <person name="McCowan C."/>
            <person name="Murphy C."/>
            <person name="Pearson M."/>
            <person name="Poon T.W."/>
            <person name="Priest M."/>
            <person name="Roberts A."/>
            <person name="Saif S."/>
            <person name="Shea T."/>
            <person name="Sykes S."/>
            <person name="Wortman J."/>
            <person name="Nusbaum C."/>
            <person name="Birren B."/>
        </authorList>
    </citation>
    <scope>NUCLEOTIDE SEQUENCE [LARGE SCALE GENOMIC DNA]</scope>
    <source>
        <strain evidence="1 2">P1569</strain>
    </source>
</reference>
<evidence type="ECO:0000313" key="2">
    <source>
        <dbReference type="Proteomes" id="UP000018721"/>
    </source>
</evidence>
<protein>
    <submittedName>
        <fullName evidence="1">Uncharacterized protein</fullName>
    </submittedName>
</protein>
<dbReference type="EMBL" id="ANIZ01000932">
    <property type="protein sequence ID" value="ETI51309.1"/>
    <property type="molecule type" value="Genomic_DNA"/>
</dbReference>
<gene>
    <name evidence="1" type="ORF">F443_05294</name>
</gene>
<comment type="caution">
    <text evidence="1">The sequence shown here is derived from an EMBL/GenBank/DDBJ whole genome shotgun (WGS) entry which is preliminary data.</text>
</comment>
<dbReference type="AlphaFoldDB" id="V9FIM1"/>
<name>V9FIM1_PHYNI</name>
<proteinExistence type="predicted"/>
<organism evidence="1 2">
    <name type="scientific">Phytophthora nicotianae P1569</name>
    <dbReference type="NCBI Taxonomy" id="1317065"/>
    <lineage>
        <taxon>Eukaryota</taxon>
        <taxon>Sar</taxon>
        <taxon>Stramenopiles</taxon>
        <taxon>Oomycota</taxon>
        <taxon>Peronosporomycetes</taxon>
        <taxon>Peronosporales</taxon>
        <taxon>Peronosporaceae</taxon>
        <taxon>Phytophthora</taxon>
    </lineage>
</organism>